<evidence type="ECO:0000256" key="8">
    <source>
        <dbReference type="ARBA" id="ARBA00033183"/>
    </source>
</evidence>
<dbReference type="GO" id="GO:0003723">
    <property type="term" value="F:RNA binding"/>
    <property type="evidence" value="ECO:0007669"/>
    <property type="project" value="UniProtKB-KW"/>
</dbReference>
<proteinExistence type="inferred from homology"/>
<organism evidence="10 11">
    <name type="scientific">Pyrobaculum neutrophilum (strain DSM 2338 / JCM 9278 / NBRC 100436 / V24Sta)</name>
    <name type="common">Thermoproteus neutrophilus</name>
    <dbReference type="NCBI Taxonomy" id="444157"/>
    <lineage>
        <taxon>Archaea</taxon>
        <taxon>Thermoproteota</taxon>
        <taxon>Thermoprotei</taxon>
        <taxon>Thermoproteales</taxon>
        <taxon>Thermoproteaceae</taxon>
        <taxon>Pyrobaculum</taxon>
    </lineage>
</organism>
<dbReference type="RefSeq" id="WP_012350498.1">
    <property type="nucleotide sequence ID" value="NC_010525.1"/>
</dbReference>
<dbReference type="EMBL" id="CP001014">
    <property type="protein sequence ID" value="ACB40079.1"/>
    <property type="molecule type" value="Genomic_DNA"/>
</dbReference>
<evidence type="ECO:0000313" key="10">
    <source>
        <dbReference type="EMBL" id="ACB40079.1"/>
    </source>
</evidence>
<dbReference type="HOGENOM" id="CLU_067743_0_0_2"/>
<evidence type="ECO:0000259" key="9">
    <source>
        <dbReference type="Pfam" id="PF03787"/>
    </source>
</evidence>
<dbReference type="eggNOG" id="arCOG02658">
    <property type="taxonomic scope" value="Archaea"/>
</dbReference>
<dbReference type="GO" id="GO:0051607">
    <property type="term" value="P:defense response to virus"/>
    <property type="evidence" value="ECO:0007669"/>
    <property type="project" value="UniProtKB-KW"/>
</dbReference>
<dbReference type="AlphaFoldDB" id="B1Y8K0"/>
<sequence length="307" mass="34906">MSEQYPQARLKLSNLVKINFKLRASGLLIRSGKTKEVLGAADIQPMSIQRVYRLNNAEHPLTVPYIPASSLKGRARSLLEAALGLPLHTTDGKIYLHMRIVQKNIMDEDPFCPVDNIFGTPSIAFRELDERYRYLFECWAPSRAIFRDLFPSEGYVKSLCDAKGGCAYVSLEDFLEEKNENRIDRVTSTADPREILRLRPGVEFDGSITVLVYDIDLKPKEDCVKYTKVDEIKRGTPPVKYYLDMLIKSLRLVEETYLGASGTRGYGQVEFTNLEAKLLDALTFSELRRAEAPSLAKLGEEVSQWWQ</sequence>
<dbReference type="NCBIfam" id="TIGR02582">
    <property type="entry name" value="cas7_TM1809"/>
    <property type="match status" value="1"/>
</dbReference>
<dbReference type="GO" id="GO:0016787">
    <property type="term" value="F:hydrolase activity"/>
    <property type="evidence" value="ECO:0007669"/>
    <property type="project" value="UniProtKB-KW"/>
</dbReference>
<evidence type="ECO:0000256" key="1">
    <source>
        <dbReference type="ARBA" id="ARBA00006342"/>
    </source>
</evidence>
<keyword evidence="5" id="KW-0378">Hydrolase</keyword>
<evidence type="ECO:0000313" key="11">
    <source>
        <dbReference type="Proteomes" id="UP000001694"/>
    </source>
</evidence>
<comment type="similarity">
    <text evidence="1">Belongs to the CRISPR-associated Csm3 family.</text>
</comment>
<evidence type="ECO:0000256" key="7">
    <source>
        <dbReference type="ARBA" id="ARBA00023118"/>
    </source>
</evidence>
<dbReference type="InterPro" id="IPR013412">
    <property type="entry name" value="CRISPR-assoc_RAMP_Csm3"/>
</dbReference>
<dbReference type="PANTHER" id="PTHR35579:SF6">
    <property type="entry name" value="DUF324 DOMAIN-CONTAINING PROTEIN"/>
    <property type="match status" value="1"/>
</dbReference>
<name>B1Y8K0_PYRNV</name>
<dbReference type="OrthoDB" id="44077at2157"/>
<keyword evidence="11" id="KW-1185">Reference proteome</keyword>
<dbReference type="InterPro" id="IPR005537">
    <property type="entry name" value="RAMP_III_fam"/>
</dbReference>
<evidence type="ECO:0000256" key="2">
    <source>
        <dbReference type="ARBA" id="ARBA00022150"/>
    </source>
</evidence>
<evidence type="ECO:0000256" key="4">
    <source>
        <dbReference type="ARBA" id="ARBA00022759"/>
    </source>
</evidence>
<keyword evidence="6" id="KW-0694">RNA-binding</keyword>
<keyword evidence="7" id="KW-0051">Antiviral defense</keyword>
<dbReference type="STRING" id="444157.Tneu_1149"/>
<gene>
    <name evidence="10" type="ordered locus">Tneu_1149</name>
</gene>
<dbReference type="InterPro" id="IPR052216">
    <property type="entry name" value="CRISPR_Csm3_endoribonuclease"/>
</dbReference>
<protein>
    <recommendedName>
        <fullName evidence="2">CRISPR system Cms endoribonuclease Csm3</fullName>
    </recommendedName>
    <alternativeName>
        <fullName evidence="8">CRISPR type III A-associated RAMP protein Csm3</fullName>
    </alternativeName>
</protein>
<dbReference type="GO" id="GO:0004519">
    <property type="term" value="F:endonuclease activity"/>
    <property type="evidence" value="ECO:0007669"/>
    <property type="project" value="UniProtKB-KW"/>
</dbReference>
<dbReference type="GeneID" id="6166025"/>
<reference evidence="10" key="1">
    <citation type="submission" date="2008-03" db="EMBL/GenBank/DDBJ databases">
        <title>Complete sequence of Thermoproteus neutrophilus V24Sta.</title>
        <authorList>
            <consortium name="US DOE Joint Genome Institute"/>
            <person name="Copeland A."/>
            <person name="Lucas S."/>
            <person name="Lapidus A."/>
            <person name="Glavina del Rio T."/>
            <person name="Dalin E."/>
            <person name="Tice H."/>
            <person name="Bruce D."/>
            <person name="Goodwin L."/>
            <person name="Pitluck S."/>
            <person name="Sims D."/>
            <person name="Brettin T."/>
            <person name="Detter J.C."/>
            <person name="Han C."/>
            <person name="Kuske C.R."/>
            <person name="Schmutz J."/>
            <person name="Larimer F."/>
            <person name="Land M."/>
            <person name="Hauser L."/>
            <person name="Kyrpides N."/>
            <person name="Mikhailova N."/>
            <person name="Biddle J.F."/>
            <person name="Zhang Z."/>
            <person name="Fitz-Gibbon S.T."/>
            <person name="Lowe T.M."/>
            <person name="Saltikov C."/>
            <person name="House C.H."/>
            <person name="Richardson P."/>
        </authorList>
    </citation>
    <scope>NUCLEOTIDE SEQUENCE [LARGE SCALE GENOMIC DNA]</scope>
    <source>
        <strain evidence="10">V24Sta</strain>
    </source>
</reference>
<dbReference type="Proteomes" id="UP000001694">
    <property type="component" value="Chromosome"/>
</dbReference>
<feature type="domain" description="CRISPR type III-associated protein" evidence="9">
    <location>
        <begin position="58"/>
        <end position="270"/>
    </location>
</feature>
<evidence type="ECO:0000256" key="3">
    <source>
        <dbReference type="ARBA" id="ARBA00022722"/>
    </source>
</evidence>
<keyword evidence="4" id="KW-0255">Endonuclease</keyword>
<dbReference type="KEGG" id="tne:Tneu_1149"/>
<keyword evidence="3" id="KW-0540">Nuclease</keyword>
<dbReference type="Pfam" id="PF03787">
    <property type="entry name" value="RAMPs"/>
    <property type="match status" value="1"/>
</dbReference>
<dbReference type="PANTHER" id="PTHR35579">
    <property type="entry name" value="CRISPR SYSTEM CMS ENDORIBONUCLEASE CSM3"/>
    <property type="match status" value="1"/>
</dbReference>
<accession>B1Y8K0</accession>
<evidence type="ECO:0000256" key="6">
    <source>
        <dbReference type="ARBA" id="ARBA00022884"/>
    </source>
</evidence>
<evidence type="ECO:0000256" key="5">
    <source>
        <dbReference type="ARBA" id="ARBA00022801"/>
    </source>
</evidence>